<dbReference type="PROSITE" id="PS00678">
    <property type="entry name" value="WD_REPEATS_1"/>
    <property type="match status" value="2"/>
</dbReference>
<evidence type="ECO:0000256" key="9">
    <source>
        <dbReference type="ARBA" id="ARBA00024017"/>
    </source>
</evidence>
<accession>A0A8S1AG92</accession>
<dbReference type="PROSITE" id="PS50294">
    <property type="entry name" value="WD_REPEATS_REGION"/>
    <property type="match status" value="3"/>
</dbReference>
<organism evidence="12 13">
    <name type="scientific">Arctia plantaginis</name>
    <name type="common">Wood tiger moth</name>
    <name type="synonym">Phalaena plantaginis</name>
    <dbReference type="NCBI Taxonomy" id="874455"/>
    <lineage>
        <taxon>Eukaryota</taxon>
        <taxon>Metazoa</taxon>
        <taxon>Ecdysozoa</taxon>
        <taxon>Arthropoda</taxon>
        <taxon>Hexapoda</taxon>
        <taxon>Insecta</taxon>
        <taxon>Pterygota</taxon>
        <taxon>Neoptera</taxon>
        <taxon>Endopterygota</taxon>
        <taxon>Lepidoptera</taxon>
        <taxon>Glossata</taxon>
        <taxon>Ditrysia</taxon>
        <taxon>Noctuoidea</taxon>
        <taxon>Erebidae</taxon>
        <taxon>Arctiinae</taxon>
        <taxon>Arctia</taxon>
    </lineage>
</organism>
<reference evidence="12 13" key="1">
    <citation type="submission" date="2020-04" db="EMBL/GenBank/DDBJ databases">
        <authorList>
            <person name="Wallbank WR R."/>
            <person name="Pardo Diaz C."/>
            <person name="Kozak K."/>
            <person name="Martin S."/>
            <person name="Jiggins C."/>
            <person name="Moest M."/>
            <person name="Warren A I."/>
            <person name="Byers J.R.P. K."/>
            <person name="Montejo-Kovacevich G."/>
            <person name="Yen C E."/>
        </authorList>
    </citation>
    <scope>NUCLEOTIDE SEQUENCE [LARGE SCALE GENOMIC DNA]</scope>
</reference>
<comment type="similarity">
    <text evidence="9">Belongs to the WD repeat peroxin-7 family.</text>
</comment>
<dbReference type="OrthoDB" id="683240at2759"/>
<dbReference type="GO" id="GO:0005782">
    <property type="term" value="C:peroxisomal matrix"/>
    <property type="evidence" value="ECO:0007669"/>
    <property type="project" value="UniProtKB-SubCell"/>
</dbReference>
<gene>
    <name evidence="12" type="ORF">APLA_LOCUS10671</name>
</gene>
<evidence type="ECO:0000256" key="7">
    <source>
        <dbReference type="ARBA" id="ARBA00022927"/>
    </source>
</evidence>
<feature type="repeat" description="WD" evidence="11">
    <location>
        <begin position="178"/>
        <end position="213"/>
    </location>
</feature>
<dbReference type="InterPro" id="IPR019775">
    <property type="entry name" value="WD40_repeat_CS"/>
</dbReference>
<evidence type="ECO:0000256" key="3">
    <source>
        <dbReference type="ARBA" id="ARBA00022448"/>
    </source>
</evidence>
<dbReference type="GO" id="GO:0016558">
    <property type="term" value="P:protein import into peroxisome matrix"/>
    <property type="evidence" value="ECO:0007669"/>
    <property type="project" value="InterPro"/>
</dbReference>
<dbReference type="Pfam" id="PF00400">
    <property type="entry name" value="WD40"/>
    <property type="match status" value="4"/>
</dbReference>
<evidence type="ECO:0000256" key="8">
    <source>
        <dbReference type="ARBA" id="ARBA00023140"/>
    </source>
</evidence>
<keyword evidence="8" id="KW-0576">Peroxisome</keyword>
<dbReference type="PRINTS" id="PR00320">
    <property type="entry name" value="GPROTEINBRPT"/>
</dbReference>
<protein>
    <recommendedName>
        <fullName evidence="10">Peroxin-7</fullName>
    </recommendedName>
</protein>
<dbReference type="EMBL" id="CADEBD010000315">
    <property type="protein sequence ID" value="CAB3244279.1"/>
    <property type="molecule type" value="Genomic_DNA"/>
</dbReference>
<dbReference type="PANTHER" id="PTHR46027">
    <property type="entry name" value="PEROXISOMAL TARGETING SIGNAL 2 RECEPTOR"/>
    <property type="match status" value="1"/>
</dbReference>
<keyword evidence="7" id="KW-0653">Protein transport</keyword>
<dbReference type="InterPro" id="IPR015943">
    <property type="entry name" value="WD40/YVTN_repeat-like_dom_sf"/>
</dbReference>
<feature type="repeat" description="WD" evidence="11">
    <location>
        <begin position="222"/>
        <end position="264"/>
    </location>
</feature>
<keyword evidence="5 11" id="KW-0853">WD repeat</keyword>
<keyword evidence="6" id="KW-0677">Repeat</keyword>
<dbReference type="InterPro" id="IPR001680">
    <property type="entry name" value="WD40_rpt"/>
</dbReference>
<comment type="subcellular location">
    <subcellularLocation>
        <location evidence="2">Cytoplasm</location>
        <location evidence="2">Cytosol</location>
    </subcellularLocation>
    <subcellularLocation>
        <location evidence="1">Peroxisome matrix</location>
    </subcellularLocation>
</comment>
<dbReference type="Gene3D" id="2.130.10.10">
    <property type="entry name" value="YVTN repeat-like/Quinoprotein amine dehydrogenase"/>
    <property type="match status" value="1"/>
</dbReference>
<name>A0A8S1AG92_ARCPL</name>
<dbReference type="GO" id="GO:0005829">
    <property type="term" value="C:cytosol"/>
    <property type="evidence" value="ECO:0007669"/>
    <property type="project" value="UniProtKB-SubCell"/>
</dbReference>
<sequence length="324" mass="35109">MTHTYLNRFHVPSLSLSLNLYNHQYYGLAGGGTLFFLEIAPDGSTLLEVQKLEWSDGLFDVTWSGTTESAAACGAGDGAVIVWRVGCAAPLRVLRAHTSEVCSVDWPRTHLLSASWDTTVKLWDPESEACLSTFVGHSQLVYTAAFSPHSPGTFASVSGDGHLKLWTCTEPSRPAAVVKAHDAEVLSCDWSRTETHALATAGSDGLVRGWDLRRLTSPMFTLKGCECAVRRVQFSPHAPSIIAAGSYDFTTRIWDLKRGLLTAAGTLSSTCLLLDRSLESLSLKILWIVCDLNQAVRVELSCQITIVFIAKASGSLSLGACRCR</sequence>
<dbReference type="PROSITE" id="PS50082">
    <property type="entry name" value="WD_REPEATS_2"/>
    <property type="match status" value="4"/>
</dbReference>
<dbReference type="Proteomes" id="UP000494256">
    <property type="component" value="Unassembled WGS sequence"/>
</dbReference>
<dbReference type="InterPro" id="IPR044536">
    <property type="entry name" value="PEX7"/>
</dbReference>
<keyword evidence="3" id="KW-0813">Transport</keyword>
<feature type="repeat" description="WD" evidence="11">
    <location>
        <begin position="94"/>
        <end position="133"/>
    </location>
</feature>
<dbReference type="PANTHER" id="PTHR46027:SF1">
    <property type="entry name" value="PEROXISOMAL TARGETING SIGNAL 2 RECEPTOR"/>
    <property type="match status" value="1"/>
</dbReference>
<feature type="repeat" description="WD" evidence="11">
    <location>
        <begin position="134"/>
        <end position="166"/>
    </location>
</feature>
<comment type="caution">
    <text evidence="12">The sequence shown here is derived from an EMBL/GenBank/DDBJ whole genome shotgun (WGS) entry which is preliminary data.</text>
</comment>
<evidence type="ECO:0000256" key="2">
    <source>
        <dbReference type="ARBA" id="ARBA00004514"/>
    </source>
</evidence>
<dbReference type="InterPro" id="IPR036322">
    <property type="entry name" value="WD40_repeat_dom_sf"/>
</dbReference>
<dbReference type="SUPFAM" id="SSF50978">
    <property type="entry name" value="WD40 repeat-like"/>
    <property type="match status" value="1"/>
</dbReference>
<dbReference type="AlphaFoldDB" id="A0A8S1AG92"/>
<evidence type="ECO:0000256" key="5">
    <source>
        <dbReference type="ARBA" id="ARBA00022574"/>
    </source>
</evidence>
<evidence type="ECO:0000256" key="10">
    <source>
        <dbReference type="ARBA" id="ARBA00032565"/>
    </source>
</evidence>
<evidence type="ECO:0000256" key="11">
    <source>
        <dbReference type="PROSITE-ProRule" id="PRU00221"/>
    </source>
</evidence>
<evidence type="ECO:0000256" key="1">
    <source>
        <dbReference type="ARBA" id="ARBA00004253"/>
    </source>
</evidence>
<proteinExistence type="inferred from homology"/>
<dbReference type="InterPro" id="IPR020472">
    <property type="entry name" value="WD40_PAC1"/>
</dbReference>
<evidence type="ECO:0000313" key="12">
    <source>
        <dbReference type="EMBL" id="CAB3244279.1"/>
    </source>
</evidence>
<dbReference type="GO" id="GO:0005053">
    <property type="term" value="F:peroxisome matrix targeting signal-2 binding"/>
    <property type="evidence" value="ECO:0007669"/>
    <property type="project" value="InterPro"/>
</dbReference>
<evidence type="ECO:0000313" key="13">
    <source>
        <dbReference type="Proteomes" id="UP000494256"/>
    </source>
</evidence>
<evidence type="ECO:0000256" key="4">
    <source>
        <dbReference type="ARBA" id="ARBA00022490"/>
    </source>
</evidence>
<evidence type="ECO:0000256" key="6">
    <source>
        <dbReference type="ARBA" id="ARBA00022737"/>
    </source>
</evidence>
<dbReference type="SMART" id="SM00320">
    <property type="entry name" value="WD40"/>
    <property type="match status" value="5"/>
</dbReference>
<keyword evidence="4" id="KW-0963">Cytoplasm</keyword>